<comment type="caution">
    <text evidence="2">The sequence shown here is derived from an EMBL/GenBank/DDBJ whole genome shotgun (WGS) entry which is preliminary data.</text>
</comment>
<dbReference type="RefSeq" id="WP_379955384.1">
    <property type="nucleotide sequence ID" value="NZ_JAUYVI010000003.1"/>
</dbReference>
<keyword evidence="1" id="KW-0472">Membrane</keyword>
<gene>
    <name evidence="2" type="ORF">Q8A70_09690</name>
</gene>
<feature type="transmembrane region" description="Helical" evidence="1">
    <location>
        <begin position="36"/>
        <end position="58"/>
    </location>
</feature>
<reference evidence="3" key="1">
    <citation type="submission" date="2023-08" db="EMBL/GenBank/DDBJ databases">
        <title>Rhodospirillaceae gen. nov., a novel taxon isolated from the Yangtze River Yuezi River estuary sludge.</title>
        <authorList>
            <person name="Ruan L."/>
        </authorList>
    </citation>
    <scope>NUCLEOTIDE SEQUENCE [LARGE SCALE GENOMIC DNA]</scope>
    <source>
        <strain evidence="3">R-7</strain>
    </source>
</reference>
<evidence type="ECO:0000256" key="1">
    <source>
        <dbReference type="SAM" id="Phobius"/>
    </source>
</evidence>
<dbReference type="EMBL" id="JAUYVI010000003">
    <property type="protein sequence ID" value="MDQ7247939.1"/>
    <property type="molecule type" value="Genomic_DNA"/>
</dbReference>
<keyword evidence="3" id="KW-1185">Reference proteome</keyword>
<accession>A0ABU0YJP1</accession>
<evidence type="ECO:0000313" key="3">
    <source>
        <dbReference type="Proteomes" id="UP001230156"/>
    </source>
</evidence>
<proteinExistence type="predicted"/>
<dbReference type="Proteomes" id="UP001230156">
    <property type="component" value="Unassembled WGS sequence"/>
</dbReference>
<organism evidence="2 3">
    <name type="scientific">Dongia sedimenti</name>
    <dbReference type="NCBI Taxonomy" id="3064282"/>
    <lineage>
        <taxon>Bacteria</taxon>
        <taxon>Pseudomonadati</taxon>
        <taxon>Pseudomonadota</taxon>
        <taxon>Alphaproteobacteria</taxon>
        <taxon>Rhodospirillales</taxon>
        <taxon>Dongiaceae</taxon>
        <taxon>Dongia</taxon>
    </lineage>
</organism>
<keyword evidence="1" id="KW-0812">Transmembrane</keyword>
<keyword evidence="1" id="KW-1133">Transmembrane helix</keyword>
<name>A0ABU0YJP1_9PROT</name>
<evidence type="ECO:0000313" key="2">
    <source>
        <dbReference type="EMBL" id="MDQ7247939.1"/>
    </source>
</evidence>
<sequence length="59" mass="6341">MQTPRPDRFTYPLHGESSAYPAGKARQGRIVLRKPWMRAVFAGGLAGIVVIGFALSLAG</sequence>
<evidence type="ECO:0008006" key="4">
    <source>
        <dbReference type="Google" id="ProtNLM"/>
    </source>
</evidence>
<protein>
    <recommendedName>
        <fullName evidence="4">Peptide ABC transporter permease</fullName>
    </recommendedName>
</protein>